<reference evidence="1 2" key="1">
    <citation type="submission" date="2017-12" db="EMBL/GenBank/DDBJ databases">
        <title>Integrating genomic resources of turbot (Scophthalmus maximus) in depth evaluation of genetic and physical mapping variation across individuals.</title>
        <authorList>
            <person name="Martinez P."/>
        </authorList>
    </citation>
    <scope>NUCLEOTIDE SEQUENCE [LARGE SCALE GENOMIC DNA]</scope>
</reference>
<dbReference type="EMBL" id="CP026250">
    <property type="protein sequence ID" value="AWP05908.1"/>
    <property type="molecule type" value="Genomic_DNA"/>
</dbReference>
<dbReference type="AlphaFoldDB" id="A0A2U9BP36"/>
<keyword evidence="2" id="KW-1185">Reference proteome</keyword>
<evidence type="ECO:0000313" key="2">
    <source>
        <dbReference type="Proteomes" id="UP000246464"/>
    </source>
</evidence>
<gene>
    <name evidence="1" type="ORF">SMAX5B_007577</name>
</gene>
<evidence type="ECO:0000313" key="1">
    <source>
        <dbReference type="EMBL" id="AWP05908.1"/>
    </source>
</evidence>
<dbReference type="Proteomes" id="UP000246464">
    <property type="component" value="Chromosome 8"/>
</dbReference>
<proteinExistence type="predicted"/>
<sequence>MFLDSHNGKWKERKQHKNNLKLLNCMHESQSVQSKGCGANNVLQPWKGKQGADVPSL</sequence>
<accession>A0A2U9BP36</accession>
<organism evidence="1 2">
    <name type="scientific">Scophthalmus maximus</name>
    <name type="common">Turbot</name>
    <name type="synonym">Psetta maxima</name>
    <dbReference type="NCBI Taxonomy" id="52904"/>
    <lineage>
        <taxon>Eukaryota</taxon>
        <taxon>Metazoa</taxon>
        <taxon>Chordata</taxon>
        <taxon>Craniata</taxon>
        <taxon>Vertebrata</taxon>
        <taxon>Euteleostomi</taxon>
        <taxon>Actinopterygii</taxon>
        <taxon>Neopterygii</taxon>
        <taxon>Teleostei</taxon>
        <taxon>Neoteleostei</taxon>
        <taxon>Acanthomorphata</taxon>
        <taxon>Carangaria</taxon>
        <taxon>Pleuronectiformes</taxon>
        <taxon>Pleuronectoidei</taxon>
        <taxon>Scophthalmidae</taxon>
        <taxon>Scophthalmus</taxon>
    </lineage>
</organism>
<protein>
    <submittedName>
        <fullName evidence="1">Uncharacterized protein</fullName>
    </submittedName>
</protein>
<name>A0A2U9BP36_SCOMX</name>